<dbReference type="OrthoDB" id="289572at2"/>
<dbReference type="Proteomes" id="UP000318478">
    <property type="component" value="Unassembled WGS sequence"/>
</dbReference>
<evidence type="ECO:0000313" key="4">
    <source>
        <dbReference type="Proteomes" id="UP000318478"/>
    </source>
</evidence>
<dbReference type="RefSeq" id="WP_146584105.1">
    <property type="nucleotide sequence ID" value="NZ_SJPO01000001.1"/>
</dbReference>
<evidence type="ECO:0000313" key="3">
    <source>
        <dbReference type="EMBL" id="TWT85879.1"/>
    </source>
</evidence>
<accession>A0A5C5ZEL8</accession>
<dbReference type="PROSITE" id="PS51257">
    <property type="entry name" value="PROKAR_LIPOPROTEIN"/>
    <property type="match status" value="1"/>
</dbReference>
<name>A0A5C5ZEL8_9BACT</name>
<sequence precursor="true">MRYLTPALPLLLLVLVTATGCGPASPSQVLLGKWEGSPDSLAAKRDRNPIPTASGYTPSSGPQTASAQEEQTAGKLAKLQPSETTDLEAFDFRVGLEFKPQNQVVMTLNGGATIDGTWKVLSTDVGVSQIELIDGVPAEGAAAEQPDLMKRRYLLELDEAGDAFTLREEGVDPRFGWLYFRRVE</sequence>
<keyword evidence="2" id="KW-0732">Signal</keyword>
<evidence type="ECO:0000256" key="1">
    <source>
        <dbReference type="SAM" id="MobiDB-lite"/>
    </source>
</evidence>
<reference evidence="3 4" key="1">
    <citation type="submission" date="2019-02" db="EMBL/GenBank/DDBJ databases">
        <title>Deep-cultivation of Planctomycetes and their phenomic and genomic characterization uncovers novel biology.</title>
        <authorList>
            <person name="Wiegand S."/>
            <person name="Jogler M."/>
            <person name="Boedeker C."/>
            <person name="Pinto D."/>
            <person name="Vollmers J."/>
            <person name="Rivas-Marin E."/>
            <person name="Kohn T."/>
            <person name="Peeters S.H."/>
            <person name="Heuer A."/>
            <person name="Rast P."/>
            <person name="Oberbeckmann S."/>
            <person name="Bunk B."/>
            <person name="Jeske O."/>
            <person name="Meyerdierks A."/>
            <person name="Storesund J.E."/>
            <person name="Kallscheuer N."/>
            <person name="Luecker S."/>
            <person name="Lage O.M."/>
            <person name="Pohl T."/>
            <person name="Merkel B.J."/>
            <person name="Hornburger P."/>
            <person name="Mueller R.-W."/>
            <person name="Bruemmer F."/>
            <person name="Labrenz M."/>
            <person name="Spormann A.M."/>
            <person name="Op Den Camp H."/>
            <person name="Overmann J."/>
            <person name="Amann R."/>
            <person name="Jetten M.S.M."/>
            <person name="Mascher T."/>
            <person name="Medema M.H."/>
            <person name="Devos D.P."/>
            <person name="Kaster A.-K."/>
            <person name="Ovreas L."/>
            <person name="Rohde M."/>
            <person name="Galperin M.Y."/>
            <person name="Jogler C."/>
        </authorList>
    </citation>
    <scope>NUCLEOTIDE SEQUENCE [LARGE SCALE GENOMIC DNA]</scope>
    <source>
        <strain evidence="3 4">Pla123a</strain>
    </source>
</reference>
<dbReference type="EMBL" id="SJPO01000001">
    <property type="protein sequence ID" value="TWT85879.1"/>
    <property type="molecule type" value="Genomic_DNA"/>
</dbReference>
<feature type="region of interest" description="Disordered" evidence="1">
    <location>
        <begin position="40"/>
        <end position="78"/>
    </location>
</feature>
<feature type="signal peptide" evidence="2">
    <location>
        <begin position="1"/>
        <end position="18"/>
    </location>
</feature>
<organism evidence="3 4">
    <name type="scientific">Posidoniimonas polymericola</name>
    <dbReference type="NCBI Taxonomy" id="2528002"/>
    <lineage>
        <taxon>Bacteria</taxon>
        <taxon>Pseudomonadati</taxon>
        <taxon>Planctomycetota</taxon>
        <taxon>Planctomycetia</taxon>
        <taxon>Pirellulales</taxon>
        <taxon>Lacipirellulaceae</taxon>
        <taxon>Posidoniimonas</taxon>
    </lineage>
</organism>
<proteinExistence type="predicted"/>
<feature type="chain" id="PRO_5023091247" description="Lipoprotein" evidence="2">
    <location>
        <begin position="19"/>
        <end position="184"/>
    </location>
</feature>
<comment type="caution">
    <text evidence="3">The sequence shown here is derived from an EMBL/GenBank/DDBJ whole genome shotgun (WGS) entry which is preliminary data.</text>
</comment>
<protein>
    <recommendedName>
        <fullName evidence="5">Lipoprotein</fullName>
    </recommendedName>
</protein>
<feature type="compositionally biased region" description="Polar residues" evidence="1">
    <location>
        <begin position="54"/>
        <end position="71"/>
    </location>
</feature>
<evidence type="ECO:0008006" key="5">
    <source>
        <dbReference type="Google" id="ProtNLM"/>
    </source>
</evidence>
<gene>
    <name evidence="3" type="ORF">Pla123a_06860</name>
</gene>
<keyword evidence="4" id="KW-1185">Reference proteome</keyword>
<evidence type="ECO:0000256" key="2">
    <source>
        <dbReference type="SAM" id="SignalP"/>
    </source>
</evidence>
<dbReference type="AlphaFoldDB" id="A0A5C5ZEL8"/>